<dbReference type="EMBL" id="CP068224">
    <property type="protein sequence ID" value="QQT55877.1"/>
    <property type="molecule type" value="Genomic_DNA"/>
</dbReference>
<evidence type="ECO:0000256" key="3">
    <source>
        <dbReference type="ARBA" id="ARBA00022475"/>
    </source>
</evidence>
<accession>A0ABX7CUW8</accession>
<evidence type="ECO:0000256" key="7">
    <source>
        <dbReference type="SAM" id="Phobius"/>
    </source>
</evidence>
<dbReference type="InterPro" id="IPR007353">
    <property type="entry name" value="DUF421"/>
</dbReference>
<keyword evidence="5 7" id="KW-1133">Transmembrane helix</keyword>
<feature type="transmembrane region" description="Helical" evidence="7">
    <location>
        <begin position="26"/>
        <end position="46"/>
    </location>
</feature>
<comment type="subcellular location">
    <subcellularLocation>
        <location evidence="1">Cell membrane</location>
        <topology evidence="1">Multi-pass membrane protein</topology>
    </subcellularLocation>
</comment>
<evidence type="ECO:0000256" key="2">
    <source>
        <dbReference type="ARBA" id="ARBA00006448"/>
    </source>
</evidence>
<feature type="transmembrane region" description="Helical" evidence="7">
    <location>
        <begin position="58"/>
        <end position="76"/>
    </location>
</feature>
<dbReference type="PANTHER" id="PTHR34582">
    <property type="entry name" value="UPF0702 TRANSMEMBRANE PROTEIN YCAP"/>
    <property type="match status" value="1"/>
</dbReference>
<evidence type="ECO:0000256" key="5">
    <source>
        <dbReference type="ARBA" id="ARBA00022989"/>
    </source>
</evidence>
<dbReference type="Proteomes" id="UP000595498">
    <property type="component" value="Chromosome"/>
</dbReference>
<dbReference type="PANTHER" id="PTHR34582:SF6">
    <property type="entry name" value="UPF0702 TRANSMEMBRANE PROTEIN YCAP"/>
    <property type="match status" value="1"/>
</dbReference>
<dbReference type="Gene3D" id="3.30.240.20">
    <property type="entry name" value="bsu07140 like domains"/>
    <property type="match status" value="1"/>
</dbReference>
<gene>
    <name evidence="9" type="ORF">I6I98_11705</name>
</gene>
<evidence type="ECO:0000313" key="10">
    <source>
        <dbReference type="Proteomes" id="UP000595498"/>
    </source>
</evidence>
<keyword evidence="10" id="KW-1185">Reference proteome</keyword>
<dbReference type="InterPro" id="IPR023090">
    <property type="entry name" value="UPF0702_alpha/beta_dom_sf"/>
</dbReference>
<feature type="domain" description="YetF C-terminal" evidence="8">
    <location>
        <begin position="108"/>
        <end position="175"/>
    </location>
</feature>
<evidence type="ECO:0000256" key="1">
    <source>
        <dbReference type="ARBA" id="ARBA00004651"/>
    </source>
</evidence>
<evidence type="ECO:0000256" key="6">
    <source>
        <dbReference type="ARBA" id="ARBA00023136"/>
    </source>
</evidence>
<protein>
    <submittedName>
        <fullName evidence="9">DUF421 domain-containing protein</fullName>
    </submittedName>
</protein>
<reference evidence="9 10" key="1">
    <citation type="submission" date="2021-01" db="EMBL/GenBank/DDBJ databases">
        <title>FDA dAtabase for Regulatory Grade micrObial Sequences (FDA-ARGOS): Supporting development and validation of Infectious Disease Dx tests.</title>
        <authorList>
            <person name="Sproer C."/>
            <person name="Gronow S."/>
            <person name="Severitt S."/>
            <person name="Schroder I."/>
            <person name="Tallon L."/>
            <person name="Sadzewicz L."/>
            <person name="Zhao X."/>
            <person name="Boylan J."/>
            <person name="Ott S."/>
            <person name="Bowen H."/>
            <person name="Vavikolanu K."/>
            <person name="Mehta A."/>
            <person name="Aluvathingal J."/>
            <person name="Nadendla S."/>
            <person name="Lowell S."/>
            <person name="Myers T."/>
            <person name="Yan Y."/>
            <person name="Sichtig H."/>
        </authorList>
    </citation>
    <scope>NUCLEOTIDE SEQUENCE [LARGE SCALE GENOMIC DNA]</scope>
    <source>
        <strain evidence="9 10">FDAARGOS_1141</strain>
    </source>
</reference>
<feature type="transmembrane region" description="Helical" evidence="7">
    <location>
        <begin position="82"/>
        <end position="100"/>
    </location>
</feature>
<keyword evidence="6 7" id="KW-0472">Membrane</keyword>
<keyword evidence="4 7" id="KW-0812">Transmembrane</keyword>
<sequence length="179" mass="19937">MKYGWIHHKDLNSINMDSFFGSGEDLTMLQMGSRAFIMFIIALFLVRLGGIRILGRKSGVDFVIIIMLGAVLARGIVGASPFLSTVFAGFVMIIVNKILAQVSARLPYLGNMVKGKPAVLYKNGKIQWDQMDRLGVSRTDLLTSLRLETNSKHLDEVDMALMEPNGRISFTLKEKKINT</sequence>
<organism evidence="9 10">
    <name type="scientific">Sphingobacterium multivorum</name>
    <dbReference type="NCBI Taxonomy" id="28454"/>
    <lineage>
        <taxon>Bacteria</taxon>
        <taxon>Pseudomonadati</taxon>
        <taxon>Bacteroidota</taxon>
        <taxon>Sphingobacteriia</taxon>
        <taxon>Sphingobacteriales</taxon>
        <taxon>Sphingobacteriaceae</taxon>
        <taxon>Sphingobacterium</taxon>
    </lineage>
</organism>
<name>A0ABX7CUW8_SPHMU</name>
<keyword evidence="3" id="KW-1003">Cell membrane</keyword>
<evidence type="ECO:0000256" key="4">
    <source>
        <dbReference type="ARBA" id="ARBA00022692"/>
    </source>
</evidence>
<evidence type="ECO:0000259" key="8">
    <source>
        <dbReference type="Pfam" id="PF04239"/>
    </source>
</evidence>
<comment type="similarity">
    <text evidence="2">Belongs to the UPF0702 family.</text>
</comment>
<dbReference type="Pfam" id="PF04239">
    <property type="entry name" value="DUF421"/>
    <property type="match status" value="1"/>
</dbReference>
<evidence type="ECO:0000313" key="9">
    <source>
        <dbReference type="EMBL" id="QQT55877.1"/>
    </source>
</evidence>
<proteinExistence type="inferred from homology"/>